<dbReference type="PANTHER" id="PTHR30251">
    <property type="entry name" value="PILUS ASSEMBLY CHAPERONE"/>
    <property type="match status" value="1"/>
</dbReference>
<comment type="subcellular location">
    <subcellularLocation>
        <location evidence="1 6">Periplasm</location>
    </subcellularLocation>
</comment>
<dbReference type="STRING" id="230089.VY86_09305"/>
<evidence type="ECO:0000256" key="5">
    <source>
        <dbReference type="ARBA" id="ARBA00023186"/>
    </source>
</evidence>
<dbReference type="InterPro" id="IPR013783">
    <property type="entry name" value="Ig-like_fold"/>
</dbReference>
<evidence type="ECO:0000256" key="2">
    <source>
        <dbReference type="ARBA" id="ARBA00007399"/>
    </source>
</evidence>
<keyword evidence="5 6" id="KW-0143">Chaperone</keyword>
<dbReference type="InterPro" id="IPR050643">
    <property type="entry name" value="Periplasmic_pilus_chap"/>
</dbReference>
<name>A0A0F7LNZ5_9GAMM</name>
<reference evidence="9 10" key="1">
    <citation type="journal article" date="2015" name="J. Biotechnol.">
        <title>Complete genome sequence of Photorhabdus temperata subsp. thracensis 39-8(T), an entomopathogenic bacterium for the improved commercial bioinsecticide.</title>
        <authorList>
            <person name="Kwak Y."/>
            <person name="Shin J.H."/>
        </authorList>
    </citation>
    <scope>NUCLEOTIDE SEQUENCE [LARGE SCALE GENOMIC DNA]</scope>
    <source>
        <strain evidence="9 10">DSM 15199</strain>
    </source>
</reference>
<evidence type="ECO:0000256" key="3">
    <source>
        <dbReference type="ARBA" id="ARBA00022729"/>
    </source>
</evidence>
<dbReference type="KEGG" id="ptt:VY86_09305"/>
<gene>
    <name evidence="9" type="ORF">VY86_09305</name>
</gene>
<proteinExistence type="inferred from homology"/>
<keyword evidence="4" id="KW-0574">Periplasm</keyword>
<evidence type="ECO:0000256" key="6">
    <source>
        <dbReference type="RuleBase" id="RU003918"/>
    </source>
</evidence>
<accession>A0A0F7LNZ5</accession>
<dbReference type="OrthoDB" id="6454474at2"/>
<protein>
    <submittedName>
        <fullName evidence="9">Fimbrial chaperone protein</fullName>
    </submittedName>
</protein>
<feature type="domain" description="Pili assembly chaperone N-terminal" evidence="7">
    <location>
        <begin position="37"/>
        <end position="163"/>
    </location>
</feature>
<comment type="similarity">
    <text evidence="2 6">Belongs to the periplasmic pilus chaperone family.</text>
</comment>
<dbReference type="Gene3D" id="2.60.40.10">
    <property type="entry name" value="Immunoglobulins"/>
    <property type="match status" value="2"/>
</dbReference>
<dbReference type="InterPro" id="IPR036316">
    <property type="entry name" value="Pili_assmbl_chap_C_dom_sf"/>
</dbReference>
<dbReference type="GO" id="GO:0071555">
    <property type="term" value="P:cell wall organization"/>
    <property type="evidence" value="ECO:0007669"/>
    <property type="project" value="InterPro"/>
</dbReference>
<dbReference type="PRINTS" id="PR00969">
    <property type="entry name" value="CHAPERONPILI"/>
</dbReference>
<reference evidence="10" key="2">
    <citation type="submission" date="2015-03" db="EMBL/GenBank/DDBJ databases">
        <title>Genome sequence of Azospirillum thiophilum strain DSM 21654T.</title>
        <authorList>
            <person name="Kwak Y."/>
            <person name="Shin J.-H."/>
        </authorList>
    </citation>
    <scope>NUCLEOTIDE SEQUENCE [LARGE SCALE GENOMIC DNA]</scope>
    <source>
        <strain evidence="10">DSM 15199</strain>
    </source>
</reference>
<evidence type="ECO:0000256" key="1">
    <source>
        <dbReference type="ARBA" id="ARBA00004418"/>
    </source>
</evidence>
<evidence type="ECO:0000259" key="8">
    <source>
        <dbReference type="Pfam" id="PF02753"/>
    </source>
</evidence>
<evidence type="ECO:0000259" key="7">
    <source>
        <dbReference type="Pfam" id="PF00345"/>
    </source>
</evidence>
<dbReference type="InterPro" id="IPR008962">
    <property type="entry name" value="PapD-like_sf"/>
</dbReference>
<dbReference type="Pfam" id="PF02753">
    <property type="entry name" value="PapD_C"/>
    <property type="match status" value="1"/>
</dbReference>
<dbReference type="PATRIC" id="fig|230089.6.peg.2062"/>
<dbReference type="SUPFAM" id="SSF49354">
    <property type="entry name" value="PapD-like"/>
    <property type="match status" value="1"/>
</dbReference>
<dbReference type="Pfam" id="PF00345">
    <property type="entry name" value="PapD_N"/>
    <property type="match status" value="1"/>
</dbReference>
<dbReference type="RefSeq" id="WP_046974759.1">
    <property type="nucleotide sequence ID" value="NZ_CP011104.1"/>
</dbReference>
<dbReference type="EMBL" id="CP011104">
    <property type="protein sequence ID" value="AKH63507.1"/>
    <property type="molecule type" value="Genomic_DNA"/>
</dbReference>
<dbReference type="InterPro" id="IPR001829">
    <property type="entry name" value="Pili_assmbl_chaperone_bac"/>
</dbReference>
<organism evidence="9 10">
    <name type="scientific">Photorhabdus thracensis</name>
    <dbReference type="NCBI Taxonomy" id="230089"/>
    <lineage>
        <taxon>Bacteria</taxon>
        <taxon>Pseudomonadati</taxon>
        <taxon>Pseudomonadota</taxon>
        <taxon>Gammaproteobacteria</taxon>
        <taxon>Enterobacterales</taxon>
        <taxon>Morganellaceae</taxon>
        <taxon>Photorhabdus</taxon>
    </lineage>
</organism>
<dbReference type="PROSITE" id="PS00635">
    <property type="entry name" value="PILI_CHAPERONE"/>
    <property type="match status" value="1"/>
</dbReference>
<dbReference type="InterPro" id="IPR016148">
    <property type="entry name" value="Pili_assmbl_chaperone_C"/>
</dbReference>
<keyword evidence="10" id="KW-1185">Reference proteome</keyword>
<feature type="domain" description="Pili assembly chaperone C-terminal" evidence="8">
    <location>
        <begin position="187"/>
        <end position="248"/>
    </location>
</feature>
<dbReference type="InterPro" id="IPR018046">
    <property type="entry name" value="Pili_assmbl_chaperone_CS"/>
</dbReference>
<evidence type="ECO:0000313" key="10">
    <source>
        <dbReference type="Proteomes" id="UP000034866"/>
    </source>
</evidence>
<evidence type="ECO:0000256" key="4">
    <source>
        <dbReference type="ARBA" id="ARBA00022764"/>
    </source>
</evidence>
<dbReference type="InterPro" id="IPR016147">
    <property type="entry name" value="Pili_assmbl_chaperone_N"/>
</dbReference>
<dbReference type="PANTHER" id="PTHR30251:SF0">
    <property type="entry name" value="FIMBRIAL CHAPERONE PROTEIN ELFD-RELATED"/>
    <property type="match status" value="1"/>
</dbReference>
<dbReference type="SUPFAM" id="SSF49584">
    <property type="entry name" value="Periplasmic chaperone C-domain"/>
    <property type="match status" value="1"/>
</dbReference>
<dbReference type="GO" id="GO:0030288">
    <property type="term" value="C:outer membrane-bounded periplasmic space"/>
    <property type="evidence" value="ECO:0007669"/>
    <property type="project" value="InterPro"/>
</dbReference>
<keyword evidence="3" id="KW-0732">Signal</keyword>
<evidence type="ECO:0000313" key="9">
    <source>
        <dbReference type="EMBL" id="AKH63507.1"/>
    </source>
</evidence>
<dbReference type="AlphaFoldDB" id="A0A0F7LNZ5"/>
<dbReference type="Proteomes" id="UP000034866">
    <property type="component" value="Chromosome"/>
</dbReference>
<sequence length="264" mass="28583">MVERNISIKQIVITVSCVLAIILPVLPLRAAESLKGLYLNDTRVIYPESSSNGVSSTLINNSDNNYLIQSIVQELNPETGLPLGAKAPFIVIPPIAKVGADERLVLKILRIGGVLPKDRESLFFLNLHMLPSEKQLPVSRDGSGKMKMVTALAVKLFYRPEGIPKEGVAGAVKQLSASVKEDVVMLTNPSPFWITLQTLHVSSFAVPGKDLFRMVPPFGQQSWSLPAGKVSPGSHVTVSWRAIDEFGLDTDEESRSIAVSGSGQ</sequence>